<reference evidence="3" key="1">
    <citation type="submission" date="2020-05" db="EMBL/GenBank/DDBJ databases">
        <title>Mycena genomes resolve the evolution of fungal bioluminescence.</title>
        <authorList>
            <person name="Tsai I.J."/>
        </authorList>
    </citation>
    <scope>NUCLEOTIDE SEQUENCE</scope>
    <source>
        <strain evidence="3">CCC161011</strain>
    </source>
</reference>
<dbReference type="InterPro" id="IPR017850">
    <property type="entry name" value="Alkaline_phosphatase_core_sf"/>
</dbReference>
<keyword evidence="1" id="KW-0378">Hydrolase</keyword>
<dbReference type="EMBL" id="JACAZI010000005">
    <property type="protein sequence ID" value="KAF7359895.1"/>
    <property type="molecule type" value="Genomic_DNA"/>
</dbReference>
<dbReference type="Pfam" id="PF04185">
    <property type="entry name" value="Phosphoesterase"/>
    <property type="match status" value="1"/>
</dbReference>
<dbReference type="GO" id="GO:0009395">
    <property type="term" value="P:phospholipid catabolic process"/>
    <property type="evidence" value="ECO:0007669"/>
    <property type="project" value="TreeGrafter"/>
</dbReference>
<feature type="chain" id="PRO_5034300648" description="Acid phosphatase" evidence="2">
    <location>
        <begin position="20"/>
        <end position="433"/>
    </location>
</feature>
<dbReference type="PANTHER" id="PTHR31956:SF8">
    <property type="entry name" value="ACID PHOSPHATASE PHOA (AFU_ORTHOLOGUE AFUA_1G03570)"/>
    <property type="match status" value="1"/>
</dbReference>
<name>A0A8H6YEX5_9AGAR</name>
<protein>
    <recommendedName>
        <fullName evidence="5">Acid phosphatase</fullName>
    </recommendedName>
</protein>
<evidence type="ECO:0000313" key="3">
    <source>
        <dbReference type="EMBL" id="KAF7359895.1"/>
    </source>
</evidence>
<dbReference type="InterPro" id="IPR007312">
    <property type="entry name" value="Phosphoesterase"/>
</dbReference>
<keyword evidence="2" id="KW-0732">Signal</keyword>
<organism evidence="3 4">
    <name type="scientific">Mycena venus</name>
    <dbReference type="NCBI Taxonomy" id="2733690"/>
    <lineage>
        <taxon>Eukaryota</taxon>
        <taxon>Fungi</taxon>
        <taxon>Dikarya</taxon>
        <taxon>Basidiomycota</taxon>
        <taxon>Agaricomycotina</taxon>
        <taxon>Agaricomycetes</taxon>
        <taxon>Agaricomycetidae</taxon>
        <taxon>Agaricales</taxon>
        <taxon>Marasmiineae</taxon>
        <taxon>Mycenaceae</taxon>
        <taxon>Mycena</taxon>
    </lineage>
</organism>
<dbReference type="AlphaFoldDB" id="A0A8H6YEX5"/>
<dbReference type="GO" id="GO:0016788">
    <property type="term" value="F:hydrolase activity, acting on ester bonds"/>
    <property type="evidence" value="ECO:0007669"/>
    <property type="project" value="InterPro"/>
</dbReference>
<sequence length="433" mass="46872">MARLAAVLFLASGVRLAAAATAQGFQPPSKGPLVQSANYTSFSNSTLKDKPTCKGKAFNRIIQVWLENTDFATAASTPIFESLAEQGILLTNYNSVTHPSEPNYVAAIGGDFFGMHDDNMYHVPSNISTVVDLLEDKGVTWATYQENMPADEFYGFNFNAKNYITPGAADYPYYVRKHNPLVIYDAISQDAKRVKRIRTFNDFANDVVNGTLPQWVFVTPNMVNDAHDTTIDFAASFLEYWLLPLLTDPRVNDGETLILLTFDESETFSQQNTVFSVLLGGAVPLNLRGTTDDTLYTHYSSLSTVQANWGLKSLGRQDTVAAVSNVFSFVAAKTGYKNVKVPANQVPQFNLTGVAPGALTSAQFVPFAAPNLKARGAGGGPVLTRPGLDPRLTAASLPPPVNMLALNTTTPWQMSPRTTSGKSIIPCADATCA</sequence>
<keyword evidence="4" id="KW-1185">Reference proteome</keyword>
<dbReference type="Gene3D" id="3.40.720.10">
    <property type="entry name" value="Alkaline Phosphatase, subunit A"/>
    <property type="match status" value="1"/>
</dbReference>
<proteinExistence type="predicted"/>
<dbReference type="PANTHER" id="PTHR31956">
    <property type="entry name" value="NON-SPECIFIC PHOSPHOLIPASE C4-RELATED"/>
    <property type="match status" value="1"/>
</dbReference>
<dbReference type="OrthoDB" id="5135119at2759"/>
<dbReference type="Proteomes" id="UP000620124">
    <property type="component" value="Unassembled WGS sequence"/>
</dbReference>
<gene>
    <name evidence="3" type="ORF">MVEN_00715200</name>
</gene>
<accession>A0A8H6YEX5</accession>
<evidence type="ECO:0008006" key="5">
    <source>
        <dbReference type="Google" id="ProtNLM"/>
    </source>
</evidence>
<dbReference type="SUPFAM" id="SSF53649">
    <property type="entry name" value="Alkaline phosphatase-like"/>
    <property type="match status" value="1"/>
</dbReference>
<evidence type="ECO:0000256" key="1">
    <source>
        <dbReference type="ARBA" id="ARBA00022801"/>
    </source>
</evidence>
<feature type="signal peptide" evidence="2">
    <location>
        <begin position="1"/>
        <end position="19"/>
    </location>
</feature>
<evidence type="ECO:0000256" key="2">
    <source>
        <dbReference type="SAM" id="SignalP"/>
    </source>
</evidence>
<comment type="caution">
    <text evidence="3">The sequence shown here is derived from an EMBL/GenBank/DDBJ whole genome shotgun (WGS) entry which is preliminary data.</text>
</comment>
<evidence type="ECO:0000313" key="4">
    <source>
        <dbReference type="Proteomes" id="UP000620124"/>
    </source>
</evidence>